<dbReference type="OrthoDB" id="374045at2759"/>
<dbReference type="Gene3D" id="3.90.1640.10">
    <property type="entry name" value="inorganic pyrophosphatase (n-terminal core)"/>
    <property type="match status" value="1"/>
</dbReference>
<dbReference type="PANTHER" id="PTHR12112:SF39">
    <property type="entry name" value="EG:152A3.5 PROTEIN (FBGN0003116_PN PROTEIN)"/>
    <property type="match status" value="1"/>
</dbReference>
<dbReference type="InterPro" id="IPR001667">
    <property type="entry name" value="DDH_dom"/>
</dbReference>
<evidence type="ECO:0000313" key="6">
    <source>
        <dbReference type="EMBL" id="KIJ37048.1"/>
    </source>
</evidence>
<dbReference type="GO" id="GO:0046872">
    <property type="term" value="F:metal ion binding"/>
    <property type="evidence" value="ECO:0007669"/>
    <property type="project" value="UniProtKB-KW"/>
</dbReference>
<evidence type="ECO:0000313" key="7">
    <source>
        <dbReference type="Proteomes" id="UP000054279"/>
    </source>
</evidence>
<keyword evidence="3" id="KW-0378">Hydrolase</keyword>
<dbReference type="AlphaFoldDB" id="A0A0C9U2K3"/>
<feature type="domain" description="DHHA2" evidence="5">
    <location>
        <begin position="247"/>
        <end position="422"/>
    </location>
</feature>
<dbReference type="SMART" id="SM01131">
    <property type="entry name" value="DHHA2"/>
    <property type="match status" value="1"/>
</dbReference>
<sequence length="424" mass="47121">MAKARQTTLSKFLSSTRSEYLDALKAGKGSGWTVAIGNEAGDLDSAASSIAYSYLASKLLGQPTVALLRTPRTDLHLRAENLHAFEFAHLNKDQSDLFCIDDIPTDLLQHISSSSFALVDHNRLHTQFYDKEGKVPNIVAIIDHHEDEGQHTDTATRVVKVPVGSCASLVARHFQEPWEKSPEQPPSELASLLLSAIFIDTSGLRYGGKAEKIDREAAEFLFPRSTFAAFATSETKLQDSVEALSVIATLEERKLSVSHLSSRDLLRRDYKEYTFHSKLDNYGQITVGIATVPLNIKTWMENDPSPTFWASMDQWMEERALDVLGVLCTYRSPRNGSHKRQTIWVVKGGKLSLKDTLWNGLEANVELKLKPREMDKKSLSRGIERDENGDVKTPAGSIARAWKQGNAKATRKAMAPLIKSLIEG</sequence>
<reference evidence="6 7" key="1">
    <citation type="submission" date="2014-06" db="EMBL/GenBank/DDBJ databases">
        <title>Evolutionary Origins and Diversification of the Mycorrhizal Mutualists.</title>
        <authorList>
            <consortium name="DOE Joint Genome Institute"/>
            <consortium name="Mycorrhizal Genomics Consortium"/>
            <person name="Kohler A."/>
            <person name="Kuo A."/>
            <person name="Nagy L.G."/>
            <person name="Floudas D."/>
            <person name="Copeland A."/>
            <person name="Barry K.W."/>
            <person name="Cichocki N."/>
            <person name="Veneault-Fourrey C."/>
            <person name="LaButti K."/>
            <person name="Lindquist E.A."/>
            <person name="Lipzen A."/>
            <person name="Lundell T."/>
            <person name="Morin E."/>
            <person name="Murat C."/>
            <person name="Riley R."/>
            <person name="Ohm R."/>
            <person name="Sun H."/>
            <person name="Tunlid A."/>
            <person name="Henrissat B."/>
            <person name="Grigoriev I.V."/>
            <person name="Hibbett D.S."/>
            <person name="Martin F."/>
        </authorList>
    </citation>
    <scope>NUCLEOTIDE SEQUENCE [LARGE SCALE GENOMIC DNA]</scope>
    <source>
        <strain evidence="6 7">SS14</strain>
    </source>
</reference>
<evidence type="ECO:0000256" key="3">
    <source>
        <dbReference type="ARBA" id="ARBA00022801"/>
    </source>
</evidence>
<dbReference type="Pfam" id="PF02833">
    <property type="entry name" value="DHHA2"/>
    <property type="match status" value="1"/>
</dbReference>
<dbReference type="InterPro" id="IPR038763">
    <property type="entry name" value="DHH_sf"/>
</dbReference>
<comment type="cofactor">
    <cofactor evidence="1">
        <name>Mn(2+)</name>
        <dbReference type="ChEBI" id="CHEBI:29035"/>
    </cofactor>
</comment>
<dbReference type="Pfam" id="PF01368">
    <property type="entry name" value="DHH"/>
    <property type="match status" value="1"/>
</dbReference>
<proteinExistence type="predicted"/>
<accession>A0A0C9U2K3</accession>
<keyword evidence="7" id="KW-1185">Reference proteome</keyword>
<organism evidence="6 7">
    <name type="scientific">Sphaerobolus stellatus (strain SS14)</name>
    <dbReference type="NCBI Taxonomy" id="990650"/>
    <lineage>
        <taxon>Eukaryota</taxon>
        <taxon>Fungi</taxon>
        <taxon>Dikarya</taxon>
        <taxon>Basidiomycota</taxon>
        <taxon>Agaricomycotina</taxon>
        <taxon>Agaricomycetes</taxon>
        <taxon>Phallomycetidae</taxon>
        <taxon>Geastrales</taxon>
        <taxon>Sphaerobolaceae</taxon>
        <taxon>Sphaerobolus</taxon>
    </lineage>
</organism>
<evidence type="ECO:0000259" key="5">
    <source>
        <dbReference type="SMART" id="SM01131"/>
    </source>
</evidence>
<dbReference type="GO" id="GO:0005737">
    <property type="term" value="C:cytoplasm"/>
    <property type="evidence" value="ECO:0007669"/>
    <property type="project" value="InterPro"/>
</dbReference>
<dbReference type="EMBL" id="KN837172">
    <property type="protein sequence ID" value="KIJ37048.1"/>
    <property type="molecule type" value="Genomic_DNA"/>
</dbReference>
<keyword evidence="2" id="KW-0479">Metal-binding</keyword>
<name>A0A0C9U2K3_SPHS4</name>
<evidence type="ECO:0000256" key="2">
    <source>
        <dbReference type="ARBA" id="ARBA00022723"/>
    </source>
</evidence>
<evidence type="ECO:0000256" key="4">
    <source>
        <dbReference type="ARBA" id="ARBA00023211"/>
    </source>
</evidence>
<keyword evidence="4" id="KW-0464">Manganese</keyword>
<dbReference type="SUPFAM" id="SSF64182">
    <property type="entry name" value="DHH phosphoesterases"/>
    <property type="match status" value="1"/>
</dbReference>
<dbReference type="InterPro" id="IPR004097">
    <property type="entry name" value="DHHA2"/>
</dbReference>
<gene>
    <name evidence="6" type="ORF">M422DRAFT_260436</name>
</gene>
<dbReference type="InterPro" id="IPR038222">
    <property type="entry name" value="DHHA2_dom_sf"/>
</dbReference>
<dbReference type="GO" id="GO:0004309">
    <property type="term" value="F:exopolyphosphatase activity"/>
    <property type="evidence" value="ECO:0007669"/>
    <property type="project" value="TreeGrafter"/>
</dbReference>
<dbReference type="Gene3D" id="3.10.310.20">
    <property type="entry name" value="DHHA2 domain"/>
    <property type="match status" value="1"/>
</dbReference>
<dbReference type="HOGENOM" id="CLU_019358_1_1_1"/>
<dbReference type="Proteomes" id="UP000054279">
    <property type="component" value="Unassembled WGS sequence"/>
</dbReference>
<protein>
    <recommendedName>
        <fullName evidence="5">DHHA2 domain-containing protein</fullName>
    </recommendedName>
</protein>
<evidence type="ECO:0000256" key="1">
    <source>
        <dbReference type="ARBA" id="ARBA00001936"/>
    </source>
</evidence>
<dbReference type="PANTHER" id="PTHR12112">
    <property type="entry name" value="BNIP - RELATED"/>
    <property type="match status" value="1"/>
</dbReference>